<dbReference type="InterPro" id="IPR000048">
    <property type="entry name" value="IQ_motif_EF-hand-BS"/>
</dbReference>
<sequence>MTSYAHRIEVALDASSLQPAFLKVENIRLLGPTRYWFRSIKHDKTTSVASKKWVVSLYEIPWRKTIVERAQTSDRLLFPDRSLKTDLFPNLKPVVVGTFETERAAMLACEAAWKGRDRTNPVSIANDASEPLPPFWNTHLHITVISDAFHRKSHTERMCMVLEVLLALSDPLLQSSSVQPAALAPETSTTSRHCPLLKFGTVGPQVSRLPHLRHLNCNVVLVLKTTHQFRPVQTVDSLTKLPLTERFGLSHGLASALGIAPVAKTTTKDVKRLVMHPDGDPSSTRLPHFYHGLPAELKAMIAQQQNAQRASIAALDKLSTYVARHFIRPSDPSSDGRSQLQHNSEATVVKKFEKRRVECTRAAIMLQRVYRLYNVVRSMAASFDTSRFKGPSRCYRGYVARVFVHEYSIVVSLASTHIQAVFRSHVSRERTKALRQRMTAAVVHVQRVFRGHQARKLVFWIRFHVASAIQMQRVARGMFGRYRAAMYRRARFKRMVVVPAAKRIQRIYRGHVGRRRFRRIQHDRFVDTIQAPAAMAIQRVARGYLGRQVAMRCRRQLVAALVIQDGFRKFRARSRWAFVWQVRRSIPIEGDSDVA</sequence>
<dbReference type="GO" id="GO:0005516">
    <property type="term" value="F:calmodulin binding"/>
    <property type="evidence" value="ECO:0007669"/>
    <property type="project" value="UniProtKB-KW"/>
</dbReference>
<dbReference type="PANTHER" id="PTHR22706:SF1">
    <property type="entry name" value="ASSEMBLY FACTOR FOR SPINDLE MICROTUBULES"/>
    <property type="match status" value="1"/>
</dbReference>
<dbReference type="AlphaFoldDB" id="A0A418AYS1"/>
<evidence type="ECO:0000313" key="5">
    <source>
        <dbReference type="EMBL" id="RHY30744.1"/>
    </source>
</evidence>
<evidence type="ECO:0000256" key="3">
    <source>
        <dbReference type="ARBA" id="ARBA00022737"/>
    </source>
</evidence>
<dbReference type="GO" id="GO:0051295">
    <property type="term" value="P:establishment of meiotic spindle localization"/>
    <property type="evidence" value="ECO:0007669"/>
    <property type="project" value="TreeGrafter"/>
</dbReference>
<evidence type="ECO:0000313" key="6">
    <source>
        <dbReference type="Proteomes" id="UP000285060"/>
    </source>
</evidence>
<dbReference type="SMART" id="SM00015">
    <property type="entry name" value="IQ"/>
    <property type="match status" value="6"/>
</dbReference>
<comment type="subcellular location">
    <subcellularLocation>
        <location evidence="1">Cytoplasm</location>
    </subcellularLocation>
</comment>
<keyword evidence="4" id="KW-0112">Calmodulin-binding</keyword>
<comment type="caution">
    <text evidence="5">The sequence shown here is derived from an EMBL/GenBank/DDBJ whole genome shotgun (WGS) entry which is preliminary data.</text>
</comment>
<proteinExistence type="predicted"/>
<dbReference type="GO" id="GO:0007051">
    <property type="term" value="P:spindle organization"/>
    <property type="evidence" value="ECO:0007669"/>
    <property type="project" value="TreeGrafter"/>
</dbReference>
<evidence type="ECO:0000256" key="4">
    <source>
        <dbReference type="ARBA" id="ARBA00022860"/>
    </source>
</evidence>
<keyword evidence="2" id="KW-0963">Cytoplasm</keyword>
<name>A0A418AYS1_9STRA</name>
<dbReference type="PANTHER" id="PTHR22706">
    <property type="entry name" value="ASSEMBLY FACTOR FOR SPINDLE MICROTUBULES"/>
    <property type="match status" value="1"/>
</dbReference>
<evidence type="ECO:0000256" key="2">
    <source>
        <dbReference type="ARBA" id="ARBA00022490"/>
    </source>
</evidence>
<reference evidence="5 6" key="1">
    <citation type="submission" date="2018-08" db="EMBL/GenBank/DDBJ databases">
        <title>Aphanomyces genome sequencing and annotation.</title>
        <authorList>
            <person name="Minardi D."/>
            <person name="Oidtmann B."/>
            <person name="Van Der Giezen M."/>
            <person name="Studholme D.J."/>
        </authorList>
    </citation>
    <scope>NUCLEOTIDE SEQUENCE [LARGE SCALE GENOMIC DNA]</scope>
    <source>
        <strain evidence="5 6">NJM0002</strain>
    </source>
</reference>
<dbReference type="VEuPathDB" id="FungiDB:H310_02556"/>
<dbReference type="Proteomes" id="UP000285060">
    <property type="component" value="Unassembled WGS sequence"/>
</dbReference>
<keyword evidence="3" id="KW-0677">Repeat</keyword>
<dbReference type="GO" id="GO:0005737">
    <property type="term" value="C:cytoplasm"/>
    <property type="evidence" value="ECO:0007669"/>
    <property type="project" value="UniProtKB-SubCell"/>
</dbReference>
<dbReference type="GO" id="GO:0000922">
    <property type="term" value="C:spindle pole"/>
    <property type="evidence" value="ECO:0007669"/>
    <property type="project" value="TreeGrafter"/>
</dbReference>
<organism evidence="5 6">
    <name type="scientific">Aphanomyces invadans</name>
    <dbReference type="NCBI Taxonomy" id="157072"/>
    <lineage>
        <taxon>Eukaryota</taxon>
        <taxon>Sar</taxon>
        <taxon>Stramenopiles</taxon>
        <taxon>Oomycota</taxon>
        <taxon>Saprolegniomycetes</taxon>
        <taxon>Saprolegniales</taxon>
        <taxon>Verrucalvaceae</taxon>
        <taxon>Aphanomyces</taxon>
    </lineage>
</organism>
<dbReference type="Gene3D" id="1.20.5.190">
    <property type="match status" value="2"/>
</dbReference>
<accession>A0A418AYS1</accession>
<dbReference type="InterPro" id="IPR051185">
    <property type="entry name" value="ASPM"/>
</dbReference>
<dbReference type="PROSITE" id="PS50096">
    <property type="entry name" value="IQ"/>
    <property type="match status" value="4"/>
</dbReference>
<dbReference type="GO" id="GO:0000278">
    <property type="term" value="P:mitotic cell cycle"/>
    <property type="evidence" value="ECO:0007669"/>
    <property type="project" value="TreeGrafter"/>
</dbReference>
<gene>
    <name evidence="5" type="ORF">DYB32_006218</name>
</gene>
<dbReference type="Pfam" id="PF00612">
    <property type="entry name" value="IQ"/>
    <property type="match status" value="3"/>
</dbReference>
<protein>
    <submittedName>
        <fullName evidence="5">Uncharacterized protein</fullName>
    </submittedName>
</protein>
<keyword evidence="6" id="KW-1185">Reference proteome</keyword>
<dbReference type="EMBL" id="QUSY01000278">
    <property type="protein sequence ID" value="RHY30744.1"/>
    <property type="molecule type" value="Genomic_DNA"/>
</dbReference>
<evidence type="ECO:0000256" key="1">
    <source>
        <dbReference type="ARBA" id="ARBA00004496"/>
    </source>
</evidence>